<sequence>MPAPSRCPVVVPAGQSLALARCSPQLIARLPLVCWAPAAPKRNGLPPLHSKTNTHPSRCHFHAFCVSLSHPHCTALHCSGACALPERGTLRACDPNHVRLELQWDTSLLLLHASRGRGLLGGHYPHHLRLPAAYPTHLQSPSTATLCASLQLRYPSLNHAHSFAPAVRAFPAPAPQGHNRRPPAQTAAQRCRLLFSSCASAHTHPPLAAKTCRRPPSLRASASRSRETSKAWQAGVSDAHCALA</sequence>
<dbReference type="OrthoDB" id="10581368at2759"/>
<reference evidence="3" key="2">
    <citation type="journal article" date="2013" name="PLoS Genet.">
        <title>Comparative genome structure, secondary metabolite, and effector coding capacity across Cochliobolus pathogens.</title>
        <authorList>
            <person name="Condon B.J."/>
            <person name="Leng Y."/>
            <person name="Wu D."/>
            <person name="Bushley K.E."/>
            <person name="Ohm R.A."/>
            <person name="Otillar R."/>
            <person name="Martin J."/>
            <person name="Schackwitz W."/>
            <person name="Grimwood J."/>
            <person name="MohdZainudin N."/>
            <person name="Xue C."/>
            <person name="Wang R."/>
            <person name="Manning V.A."/>
            <person name="Dhillon B."/>
            <person name="Tu Z.J."/>
            <person name="Steffenson B.J."/>
            <person name="Salamov A."/>
            <person name="Sun H."/>
            <person name="Lowry S."/>
            <person name="LaButti K."/>
            <person name="Han J."/>
            <person name="Copeland A."/>
            <person name="Lindquist E."/>
            <person name="Barry K."/>
            <person name="Schmutz J."/>
            <person name="Baker S.E."/>
            <person name="Ciuffetti L.M."/>
            <person name="Grigoriev I.V."/>
            <person name="Zhong S."/>
            <person name="Turgeon B.G."/>
        </authorList>
    </citation>
    <scope>NUCLEOTIDE SEQUENCE [LARGE SCALE GENOMIC DNA]</scope>
    <source>
        <strain evidence="3">C5 / ATCC 48332 / race O</strain>
    </source>
</reference>
<dbReference type="EMBL" id="KB445585">
    <property type="protein sequence ID" value="EMD86192.1"/>
    <property type="molecule type" value="Genomic_DNA"/>
</dbReference>
<organism evidence="2 3">
    <name type="scientific">Cochliobolus heterostrophus (strain C5 / ATCC 48332 / race O)</name>
    <name type="common">Southern corn leaf blight fungus</name>
    <name type="synonym">Bipolaris maydis</name>
    <dbReference type="NCBI Taxonomy" id="701091"/>
    <lineage>
        <taxon>Eukaryota</taxon>
        <taxon>Fungi</taxon>
        <taxon>Dikarya</taxon>
        <taxon>Ascomycota</taxon>
        <taxon>Pezizomycotina</taxon>
        <taxon>Dothideomycetes</taxon>
        <taxon>Pleosporomycetidae</taxon>
        <taxon>Pleosporales</taxon>
        <taxon>Pleosporineae</taxon>
        <taxon>Pleosporaceae</taxon>
        <taxon>Bipolaris</taxon>
    </lineage>
</organism>
<evidence type="ECO:0000313" key="3">
    <source>
        <dbReference type="Proteomes" id="UP000016936"/>
    </source>
</evidence>
<dbReference type="HOGENOM" id="CLU_1111212_0_0_1"/>
<name>M2UE70_COCH5</name>
<dbReference type="AlphaFoldDB" id="M2UE70"/>
<accession>M2UE70</accession>
<gene>
    <name evidence="2" type="ORF">COCHEDRAFT_1034654</name>
</gene>
<dbReference type="Proteomes" id="UP000016936">
    <property type="component" value="Unassembled WGS sequence"/>
</dbReference>
<keyword evidence="3" id="KW-1185">Reference proteome</keyword>
<reference evidence="2 3" key="1">
    <citation type="journal article" date="2012" name="PLoS Pathog.">
        <title>Diverse lifestyles and strategies of plant pathogenesis encoded in the genomes of eighteen Dothideomycetes fungi.</title>
        <authorList>
            <person name="Ohm R.A."/>
            <person name="Feau N."/>
            <person name="Henrissat B."/>
            <person name="Schoch C.L."/>
            <person name="Horwitz B.A."/>
            <person name="Barry K.W."/>
            <person name="Condon B.J."/>
            <person name="Copeland A.C."/>
            <person name="Dhillon B."/>
            <person name="Glaser F."/>
            <person name="Hesse C.N."/>
            <person name="Kosti I."/>
            <person name="LaButti K."/>
            <person name="Lindquist E.A."/>
            <person name="Lucas S."/>
            <person name="Salamov A.A."/>
            <person name="Bradshaw R.E."/>
            <person name="Ciuffetti L."/>
            <person name="Hamelin R.C."/>
            <person name="Kema G.H.J."/>
            <person name="Lawrence C."/>
            <person name="Scott J.A."/>
            <person name="Spatafora J.W."/>
            <person name="Turgeon B.G."/>
            <person name="de Wit P.J.G.M."/>
            <person name="Zhong S."/>
            <person name="Goodwin S.B."/>
            <person name="Grigoriev I.V."/>
        </authorList>
    </citation>
    <scope>NUCLEOTIDE SEQUENCE [LARGE SCALE GENOMIC DNA]</scope>
    <source>
        <strain evidence="3">C5 / ATCC 48332 / race O</strain>
    </source>
</reference>
<evidence type="ECO:0000313" key="2">
    <source>
        <dbReference type="EMBL" id="EMD86192.1"/>
    </source>
</evidence>
<feature type="region of interest" description="Disordered" evidence="1">
    <location>
        <begin position="206"/>
        <end position="244"/>
    </location>
</feature>
<protein>
    <submittedName>
        <fullName evidence="2">Uncharacterized protein</fullName>
    </submittedName>
</protein>
<proteinExistence type="predicted"/>
<feature type="compositionally biased region" description="Low complexity" evidence="1">
    <location>
        <begin position="214"/>
        <end position="223"/>
    </location>
</feature>
<evidence type="ECO:0000256" key="1">
    <source>
        <dbReference type="SAM" id="MobiDB-lite"/>
    </source>
</evidence>